<feature type="region of interest" description="Disordered" evidence="1">
    <location>
        <begin position="222"/>
        <end position="649"/>
    </location>
</feature>
<feature type="compositionally biased region" description="Low complexity" evidence="1">
    <location>
        <begin position="497"/>
        <end position="507"/>
    </location>
</feature>
<keyword evidence="2" id="KW-0472">Membrane</keyword>
<sequence length="821" mass="81415">MTARLALAIAVLIGTVFALSAAPAQAVPAATGKYYVVGAPVNGQREYLYAIALKTLGDGNRFREIVALNTGRTQPDGDALDSDGEIKPGWVLVLPVDAAGEGVQDGPLPAIAPVAAPSLAASPPPQAAAPEPAGTTSIAILWLIGFVLMLMLVAAMINILHSGARAAATAGARGRSPAPPGAGDPPLPPGPPGTTATPPPAPEPSTTEASDAGLDLVASAAGTRPADPREVWGPPGADGPATTGPARTTTDPGQPVRLPLPPRDGTPDGDDELPTVEMPGRDPGRPATRATDPAAPASSRDPASSRPPADARPTSTPPSRPAAPAASGPAGPAPSRPADPGSPASAVAPPSRSTEPAPPWSAAPGPAAPDPVPRPTEPVSPWSAASSSSGQAPPRPADPAPSWPAASGADTSAPASSRPADRPPSSAASGTASPARPADPAPSWPHPSGVDSSTPASSRPADSSSPWSAASPARPADPAPSWPAAAGVDSGAPSPWSVASGAASPARPADPPPSWPALPAPADPVRPAAPAAGWPESRSPRASASDAQTPAMAGARAGETAVVPEPATQPWRSSVLTAASTAAPAVGPGGRSMVDVPLPGDPVGSPRVEEQITAASTRADAGPAPARPSGGRRPTGPRPPLPGPDDRDPVLRETVLADEGPAGVHLAGVATGRDTPPYGWLAEDDVPLSGAVPLVLGRRNDWWLHVDLSRTPDCVALVGAAGAVRRQAEVFARRLHTSGVGVYAVGPLLGEESVPGLVILDRLPDPPAPGVPLPAPRVVFCTGADVTGAPAARTLASATAGRIIPILLGPGESAAWTIRVH</sequence>
<feature type="compositionally biased region" description="Low complexity" evidence="1">
    <location>
        <begin position="618"/>
        <end position="634"/>
    </location>
</feature>
<keyword evidence="2" id="KW-0812">Transmembrane</keyword>
<feature type="compositionally biased region" description="Low complexity" evidence="1">
    <location>
        <begin position="233"/>
        <end position="253"/>
    </location>
</feature>
<feature type="signal peptide" evidence="3">
    <location>
        <begin position="1"/>
        <end position="26"/>
    </location>
</feature>
<keyword evidence="3" id="KW-0732">Signal</keyword>
<feature type="compositionally biased region" description="Polar residues" evidence="1">
    <location>
        <begin position="570"/>
        <end position="580"/>
    </location>
</feature>
<evidence type="ECO:0000313" key="5">
    <source>
        <dbReference type="Proteomes" id="UP001240236"/>
    </source>
</evidence>
<feature type="compositionally biased region" description="Low complexity" evidence="1">
    <location>
        <begin position="379"/>
        <end position="392"/>
    </location>
</feature>
<dbReference type="Proteomes" id="UP001240236">
    <property type="component" value="Unassembled WGS sequence"/>
</dbReference>
<feature type="compositionally biased region" description="Low complexity" evidence="1">
    <location>
        <begin position="338"/>
        <end position="353"/>
    </location>
</feature>
<feature type="compositionally biased region" description="Low complexity" evidence="1">
    <location>
        <begin position="452"/>
        <end position="474"/>
    </location>
</feature>
<organism evidence="4 5">
    <name type="scientific">Catenuloplanes indicus</name>
    <dbReference type="NCBI Taxonomy" id="137267"/>
    <lineage>
        <taxon>Bacteria</taxon>
        <taxon>Bacillati</taxon>
        <taxon>Actinomycetota</taxon>
        <taxon>Actinomycetes</taxon>
        <taxon>Micromonosporales</taxon>
        <taxon>Micromonosporaceae</taxon>
        <taxon>Catenuloplanes</taxon>
    </lineage>
</organism>
<dbReference type="AlphaFoldDB" id="A0AAE3W5L5"/>
<feature type="compositionally biased region" description="Pro residues" evidence="1">
    <location>
        <begin position="356"/>
        <end position="378"/>
    </location>
</feature>
<feature type="transmembrane region" description="Helical" evidence="2">
    <location>
        <begin position="139"/>
        <end position="160"/>
    </location>
</feature>
<protein>
    <recommendedName>
        <fullName evidence="6">Basic proline-rich protein</fullName>
    </recommendedName>
</protein>
<keyword evidence="2" id="KW-1133">Transmembrane helix</keyword>
<feature type="compositionally biased region" description="Low complexity" evidence="1">
    <location>
        <begin position="403"/>
        <end position="436"/>
    </location>
</feature>
<feature type="compositionally biased region" description="Pro residues" evidence="1">
    <location>
        <begin position="393"/>
        <end position="402"/>
    </location>
</feature>
<evidence type="ECO:0000256" key="3">
    <source>
        <dbReference type="SAM" id="SignalP"/>
    </source>
</evidence>
<feature type="region of interest" description="Disordered" evidence="1">
    <location>
        <begin position="171"/>
        <end position="209"/>
    </location>
</feature>
<reference evidence="4 5" key="1">
    <citation type="submission" date="2023-07" db="EMBL/GenBank/DDBJ databases">
        <title>Sequencing the genomes of 1000 actinobacteria strains.</title>
        <authorList>
            <person name="Klenk H.-P."/>
        </authorList>
    </citation>
    <scope>NUCLEOTIDE SEQUENCE [LARGE SCALE GENOMIC DNA]</scope>
    <source>
        <strain evidence="4 5">DSM 44709</strain>
    </source>
</reference>
<name>A0AAE3W5L5_9ACTN</name>
<feature type="chain" id="PRO_5042212319" description="Basic proline-rich protein" evidence="3">
    <location>
        <begin position="27"/>
        <end position="821"/>
    </location>
</feature>
<evidence type="ECO:0000256" key="2">
    <source>
        <dbReference type="SAM" id="Phobius"/>
    </source>
</evidence>
<accession>A0AAE3W5L5</accession>
<feature type="compositionally biased region" description="Pro residues" evidence="1">
    <location>
        <begin position="177"/>
        <end position="203"/>
    </location>
</feature>
<feature type="compositionally biased region" description="Pro residues" evidence="1">
    <location>
        <begin position="508"/>
        <end position="524"/>
    </location>
</feature>
<evidence type="ECO:0000313" key="4">
    <source>
        <dbReference type="EMBL" id="MDQ0369996.1"/>
    </source>
</evidence>
<evidence type="ECO:0008006" key="6">
    <source>
        <dbReference type="Google" id="ProtNLM"/>
    </source>
</evidence>
<dbReference type="EMBL" id="JAUSUZ010000001">
    <property type="protein sequence ID" value="MDQ0369996.1"/>
    <property type="molecule type" value="Genomic_DNA"/>
</dbReference>
<proteinExistence type="predicted"/>
<gene>
    <name evidence="4" type="ORF">J2S42_006665</name>
</gene>
<feature type="compositionally biased region" description="Low complexity" evidence="1">
    <location>
        <begin position="285"/>
        <end position="314"/>
    </location>
</feature>
<dbReference type="RefSeq" id="WP_307245641.1">
    <property type="nucleotide sequence ID" value="NZ_JAUSUZ010000001.1"/>
</dbReference>
<comment type="caution">
    <text evidence="4">The sequence shown here is derived from an EMBL/GenBank/DDBJ whole genome shotgun (WGS) entry which is preliminary data.</text>
</comment>
<keyword evidence="5" id="KW-1185">Reference proteome</keyword>
<evidence type="ECO:0000256" key="1">
    <source>
        <dbReference type="SAM" id="MobiDB-lite"/>
    </source>
</evidence>